<feature type="compositionally biased region" description="Basic and acidic residues" evidence="4">
    <location>
        <begin position="72"/>
        <end position="84"/>
    </location>
</feature>
<evidence type="ECO:0000256" key="1">
    <source>
        <dbReference type="ARBA" id="ARBA00023015"/>
    </source>
</evidence>
<dbReference type="InterPro" id="IPR046347">
    <property type="entry name" value="bZIP_sf"/>
</dbReference>
<comment type="caution">
    <text evidence="6">The sequence shown here is derived from an EMBL/GenBank/DDBJ whole genome shotgun (WGS) entry which is preliminary data.</text>
</comment>
<feature type="compositionally biased region" description="Polar residues" evidence="4">
    <location>
        <begin position="170"/>
        <end position="180"/>
    </location>
</feature>
<evidence type="ECO:0000256" key="3">
    <source>
        <dbReference type="ARBA" id="ARBA00023163"/>
    </source>
</evidence>
<dbReference type="SUPFAM" id="SSF57959">
    <property type="entry name" value="Leucine zipper domain"/>
    <property type="match status" value="1"/>
</dbReference>
<feature type="compositionally biased region" description="Low complexity" evidence="4">
    <location>
        <begin position="189"/>
        <end position="206"/>
    </location>
</feature>
<dbReference type="PROSITE" id="PS00036">
    <property type="entry name" value="BZIP_BASIC"/>
    <property type="match status" value="1"/>
</dbReference>
<evidence type="ECO:0000256" key="4">
    <source>
        <dbReference type="SAM" id="MobiDB-lite"/>
    </source>
</evidence>
<evidence type="ECO:0000259" key="5">
    <source>
        <dbReference type="PROSITE" id="PS50217"/>
    </source>
</evidence>
<evidence type="ECO:0000256" key="2">
    <source>
        <dbReference type="ARBA" id="ARBA00023125"/>
    </source>
</evidence>
<feature type="compositionally biased region" description="Polar residues" evidence="4">
    <location>
        <begin position="207"/>
        <end position="225"/>
    </location>
</feature>
<dbReference type="InterPro" id="IPR000837">
    <property type="entry name" value="AP-1"/>
</dbReference>
<feature type="region of interest" description="Disordered" evidence="4">
    <location>
        <begin position="59"/>
        <end position="121"/>
    </location>
</feature>
<feature type="compositionally biased region" description="Polar residues" evidence="4">
    <location>
        <begin position="59"/>
        <end position="69"/>
    </location>
</feature>
<accession>A0A9D4R3I0</accession>
<dbReference type="InterPro" id="IPR004827">
    <property type="entry name" value="bZIP"/>
</dbReference>
<evidence type="ECO:0000313" key="6">
    <source>
        <dbReference type="EMBL" id="KAH3852868.1"/>
    </source>
</evidence>
<reference evidence="6" key="2">
    <citation type="submission" date="2020-11" db="EMBL/GenBank/DDBJ databases">
        <authorList>
            <person name="McCartney M.A."/>
            <person name="Auch B."/>
            <person name="Kono T."/>
            <person name="Mallez S."/>
            <person name="Becker A."/>
            <person name="Gohl D.M."/>
            <person name="Silverstein K.A.T."/>
            <person name="Koren S."/>
            <person name="Bechman K.B."/>
            <person name="Herman A."/>
            <person name="Abrahante J.E."/>
            <person name="Garbe J."/>
        </authorList>
    </citation>
    <scope>NUCLEOTIDE SEQUENCE</scope>
    <source>
        <strain evidence="6">Duluth1</strain>
        <tissue evidence="6">Whole animal</tissue>
    </source>
</reference>
<dbReference type="AlphaFoldDB" id="A0A9D4R3I0"/>
<keyword evidence="1" id="KW-0805">Transcription regulation</keyword>
<dbReference type="OrthoDB" id="6154949at2759"/>
<dbReference type="PROSITE" id="PS50217">
    <property type="entry name" value="BZIP"/>
    <property type="match status" value="1"/>
</dbReference>
<dbReference type="Proteomes" id="UP000828390">
    <property type="component" value="Unassembled WGS sequence"/>
</dbReference>
<dbReference type="Pfam" id="PF00170">
    <property type="entry name" value="bZIP_1"/>
    <property type="match status" value="1"/>
</dbReference>
<keyword evidence="2" id="KW-0238">DNA-binding</keyword>
<proteinExistence type="predicted"/>
<protein>
    <recommendedName>
        <fullName evidence="5">BZIP domain-containing protein</fullName>
    </recommendedName>
</protein>
<dbReference type="GO" id="GO:0000981">
    <property type="term" value="F:DNA-binding transcription factor activity, RNA polymerase II-specific"/>
    <property type="evidence" value="ECO:0007669"/>
    <property type="project" value="TreeGrafter"/>
</dbReference>
<dbReference type="PANTHER" id="PTHR23351:SF24">
    <property type="entry name" value="ACTIVATING TRANSCRIPTION FACTOR 3-RELATED"/>
    <property type="match status" value="1"/>
</dbReference>
<name>A0A9D4R3I0_DREPO</name>
<evidence type="ECO:0000313" key="7">
    <source>
        <dbReference type="Proteomes" id="UP000828390"/>
    </source>
</evidence>
<dbReference type="GO" id="GO:0005634">
    <property type="term" value="C:nucleus"/>
    <property type="evidence" value="ECO:0007669"/>
    <property type="project" value="TreeGrafter"/>
</dbReference>
<dbReference type="EMBL" id="JAIWYP010000003">
    <property type="protein sequence ID" value="KAH3852868.1"/>
    <property type="molecule type" value="Genomic_DNA"/>
</dbReference>
<feature type="domain" description="BZIP" evidence="5">
    <location>
        <begin position="94"/>
        <end position="146"/>
    </location>
</feature>
<sequence length="291" mass="32388">MVRIVSQGFSTPRSRHSSGEDMIERFAALKSSTSALSDDEKLSVREDFSPKSLVIDCNTDTNDSFSGVDSDNDSRGFSRDRENNNEQPYPEPSLVKKERRRERNKVSAQNYRQRRRQQVSAAQKTLETLEVRNKNLLDTVRQLEAEKHIVEEYLKNCVRMPWCPFHQTGSVPSSLRSTPTIPEDPSDLTYTTGSSTGIINSTESTIVPTGSSDIRPTQSPPRNGATPISLTAPCCGGACNHPQQAALDNCRPMAMATRDDNDNNNNEFNGNRNVPVFMQGFSMMMKESSAS</sequence>
<reference evidence="6" key="1">
    <citation type="journal article" date="2019" name="bioRxiv">
        <title>The Genome of the Zebra Mussel, Dreissena polymorpha: A Resource for Invasive Species Research.</title>
        <authorList>
            <person name="McCartney M.A."/>
            <person name="Auch B."/>
            <person name="Kono T."/>
            <person name="Mallez S."/>
            <person name="Zhang Y."/>
            <person name="Obille A."/>
            <person name="Becker A."/>
            <person name="Abrahante J.E."/>
            <person name="Garbe J."/>
            <person name="Badalamenti J.P."/>
            <person name="Herman A."/>
            <person name="Mangelson H."/>
            <person name="Liachko I."/>
            <person name="Sullivan S."/>
            <person name="Sone E.D."/>
            <person name="Koren S."/>
            <person name="Silverstein K.A.T."/>
            <person name="Beckman K.B."/>
            <person name="Gohl D.M."/>
        </authorList>
    </citation>
    <scope>NUCLEOTIDE SEQUENCE</scope>
    <source>
        <strain evidence="6">Duluth1</strain>
        <tissue evidence="6">Whole animal</tissue>
    </source>
</reference>
<keyword evidence="3" id="KW-0804">Transcription</keyword>
<gene>
    <name evidence="6" type="ORF">DPMN_095389</name>
</gene>
<feature type="region of interest" description="Disordered" evidence="4">
    <location>
        <begin position="170"/>
        <end position="225"/>
    </location>
</feature>
<organism evidence="6 7">
    <name type="scientific">Dreissena polymorpha</name>
    <name type="common">Zebra mussel</name>
    <name type="synonym">Mytilus polymorpha</name>
    <dbReference type="NCBI Taxonomy" id="45954"/>
    <lineage>
        <taxon>Eukaryota</taxon>
        <taxon>Metazoa</taxon>
        <taxon>Spiralia</taxon>
        <taxon>Lophotrochozoa</taxon>
        <taxon>Mollusca</taxon>
        <taxon>Bivalvia</taxon>
        <taxon>Autobranchia</taxon>
        <taxon>Heteroconchia</taxon>
        <taxon>Euheterodonta</taxon>
        <taxon>Imparidentia</taxon>
        <taxon>Neoheterodontei</taxon>
        <taxon>Myida</taxon>
        <taxon>Dreissenoidea</taxon>
        <taxon>Dreissenidae</taxon>
        <taxon>Dreissena</taxon>
    </lineage>
</organism>
<dbReference type="Gene3D" id="1.20.5.170">
    <property type="match status" value="1"/>
</dbReference>
<dbReference type="GO" id="GO:0000978">
    <property type="term" value="F:RNA polymerase II cis-regulatory region sequence-specific DNA binding"/>
    <property type="evidence" value="ECO:0007669"/>
    <property type="project" value="TreeGrafter"/>
</dbReference>
<dbReference type="PANTHER" id="PTHR23351">
    <property type="entry name" value="FOS TRANSCRIPTION FACTOR-RELATED"/>
    <property type="match status" value="1"/>
</dbReference>
<dbReference type="SMART" id="SM00338">
    <property type="entry name" value="BRLZ"/>
    <property type="match status" value="1"/>
</dbReference>
<keyword evidence="7" id="KW-1185">Reference proteome</keyword>